<gene>
    <name evidence="2" type="ORF">AL504_21130</name>
</gene>
<accession>A0A0X8P1S0</accession>
<evidence type="ECO:0000313" key="2">
    <source>
        <dbReference type="EMBL" id="AMG38308.1"/>
    </source>
</evidence>
<feature type="region of interest" description="Disordered" evidence="1">
    <location>
        <begin position="254"/>
        <end position="277"/>
    </location>
</feature>
<dbReference type="Gene3D" id="3.30.590.20">
    <property type="match status" value="2"/>
</dbReference>
<dbReference type="RefSeq" id="WP_061073068.1">
    <property type="nucleotide sequence ID" value="NZ_CP014060.2"/>
</dbReference>
<evidence type="ECO:0008006" key="4">
    <source>
        <dbReference type="Google" id="ProtNLM"/>
    </source>
</evidence>
<evidence type="ECO:0000256" key="1">
    <source>
        <dbReference type="SAM" id="MobiDB-lite"/>
    </source>
</evidence>
<dbReference type="GO" id="GO:0004357">
    <property type="term" value="F:glutamate-cysteine ligase activity"/>
    <property type="evidence" value="ECO:0007669"/>
    <property type="project" value="InterPro"/>
</dbReference>
<dbReference type="AlphaFoldDB" id="A0A0X8P1S0"/>
<dbReference type="Proteomes" id="UP000060602">
    <property type="component" value="Chromosome"/>
</dbReference>
<organism evidence="2 3">
    <name type="scientific">Alcaligenes xylosoxydans xylosoxydans</name>
    <name type="common">Achromobacter xylosoxidans</name>
    <dbReference type="NCBI Taxonomy" id="85698"/>
    <lineage>
        <taxon>Bacteria</taxon>
        <taxon>Pseudomonadati</taxon>
        <taxon>Pseudomonadota</taxon>
        <taxon>Betaproteobacteria</taxon>
        <taxon>Burkholderiales</taxon>
        <taxon>Alcaligenaceae</taxon>
        <taxon>Achromobacter</taxon>
    </lineage>
</organism>
<proteinExistence type="predicted"/>
<name>A0A0X8P1S0_ALCXX</name>
<dbReference type="InterPro" id="IPR006336">
    <property type="entry name" value="GCS2"/>
</dbReference>
<protein>
    <recommendedName>
        <fullName evidence="4">Glutamate--cysteine ligase</fullName>
    </recommendedName>
</protein>
<dbReference type="PANTHER" id="PTHR36510">
    <property type="entry name" value="GLUTAMATE--CYSTEINE LIGASE 2-RELATED"/>
    <property type="match status" value="1"/>
</dbReference>
<reference evidence="3" key="1">
    <citation type="submission" date="2015-12" db="EMBL/GenBank/DDBJ databases">
        <title>FDA dAtabase for Regulatory Grade micrObial Sequences (FDA-ARGOS): Supporting development and validation of Infectious Disease Dx tests.</title>
        <authorList>
            <person name="Case J."/>
            <person name="Tallon L."/>
            <person name="Sadzewicz L."/>
            <person name="Sengamalay N."/>
            <person name="Ott S."/>
            <person name="Godinez A."/>
            <person name="Nagaraj S."/>
            <person name="Nadendla S."/>
            <person name="Sichtig H."/>
        </authorList>
    </citation>
    <scope>NUCLEOTIDE SEQUENCE [LARGE SCALE GENOMIC DNA]</scope>
    <source>
        <strain evidence="3">FDAARGOS_147</strain>
    </source>
</reference>
<dbReference type="EMBL" id="CP014060">
    <property type="protein sequence ID" value="AMG38308.1"/>
    <property type="molecule type" value="Genomic_DNA"/>
</dbReference>
<dbReference type="Pfam" id="PF04107">
    <property type="entry name" value="GCS2"/>
    <property type="match status" value="1"/>
</dbReference>
<dbReference type="InterPro" id="IPR014746">
    <property type="entry name" value="Gln_synth/guanido_kin_cat_dom"/>
</dbReference>
<dbReference type="InterPro" id="IPR050141">
    <property type="entry name" value="GCL_type2/YbdK_subfam"/>
</dbReference>
<dbReference type="GO" id="GO:0042398">
    <property type="term" value="P:modified amino acid biosynthetic process"/>
    <property type="evidence" value="ECO:0007669"/>
    <property type="project" value="InterPro"/>
</dbReference>
<dbReference type="SUPFAM" id="SSF55931">
    <property type="entry name" value="Glutamine synthetase/guanido kinase"/>
    <property type="match status" value="2"/>
</dbReference>
<evidence type="ECO:0000313" key="3">
    <source>
        <dbReference type="Proteomes" id="UP000060602"/>
    </source>
</evidence>
<dbReference type="PANTHER" id="PTHR36510:SF1">
    <property type="entry name" value="GLUTAMATE--CYSTEINE LIGASE 2-RELATED"/>
    <property type="match status" value="1"/>
</dbReference>
<sequence>MEQIPFISSAPNTLGIELELQLIDPRSFDLTAASDELLAQMANHPIADRVKPEITRSMIELNSSVHEHPMGLLAEMRAYGLAESIKDLYWDIRPKPEFGTVEIRVCDTPLTVERACQMAAFAQALAVLLMREDDPSDKAWLSYRSNHFQACRFGLQGSYVTPDGQRLRLMDHLRALFQRLMPVAEELGTGDMIAALRDEAMRSGNDSRWLRSQFHRLRDLPLVVESMSQAWRGEAAQAAPAEPTAVLRRRIRATSEPMQPLSPAEPGVTAPLPERLH</sequence>